<reference evidence="11 12" key="3">
    <citation type="journal article" date="2016" name="Sci. Rep.">
        <title>Genome-wide diversity and gene expression profiling of Babesia microti isolates identify polymorphic genes that mediate host-pathogen interactions.</title>
        <authorList>
            <person name="Silva J.C."/>
            <person name="Cornillot E."/>
            <person name="McCracken C."/>
            <person name="Usmani-Brown S."/>
            <person name="Dwivedi A."/>
            <person name="Ifeonu O.O."/>
            <person name="Crabtree J."/>
            <person name="Gotia H.T."/>
            <person name="Virji A.Z."/>
            <person name="Reynes C."/>
            <person name="Colinge J."/>
            <person name="Kumar V."/>
            <person name="Lawres L."/>
            <person name="Pazzi J.E."/>
            <person name="Pablo J.V."/>
            <person name="Hung C."/>
            <person name="Brancato J."/>
            <person name="Kumari P."/>
            <person name="Orvis J."/>
            <person name="Tretina K."/>
            <person name="Chibucos M."/>
            <person name="Ott S."/>
            <person name="Sadzewicz L."/>
            <person name="Sengamalay N."/>
            <person name="Shetty A.C."/>
            <person name="Su Q."/>
            <person name="Tallon L."/>
            <person name="Fraser C.M."/>
            <person name="Frutos R."/>
            <person name="Molina D.M."/>
            <person name="Krause P.J."/>
            <person name="Ben Mamoun C."/>
        </authorList>
    </citation>
    <scope>NUCLEOTIDE SEQUENCE [LARGE SCALE GENOMIC DNA]</scope>
    <source>
        <strain evidence="11 12">RI</strain>
    </source>
</reference>
<gene>
    <name evidence="11" type="ORF">BMR1_02g01495</name>
</gene>
<protein>
    <recommendedName>
        <fullName evidence="3">tRNA dimethylallyltransferase</fullName>
        <ecNumber evidence="3">2.5.1.75</ecNumber>
    </recommendedName>
</protein>
<dbReference type="GO" id="GO:0005524">
    <property type="term" value="F:ATP binding"/>
    <property type="evidence" value="ECO:0007669"/>
    <property type="project" value="UniProtKB-KW"/>
</dbReference>
<dbReference type="EC" id="2.5.1.75" evidence="3"/>
<keyword evidence="7 10" id="KW-0067">ATP-binding</keyword>
<evidence type="ECO:0000256" key="5">
    <source>
        <dbReference type="ARBA" id="ARBA00022694"/>
    </source>
</evidence>
<proteinExistence type="inferred from homology"/>
<dbReference type="InterPro" id="IPR018022">
    <property type="entry name" value="IPT"/>
</dbReference>
<keyword evidence="12" id="KW-1185">Reference proteome</keyword>
<reference evidence="11 12" key="1">
    <citation type="journal article" date="2012" name="Nucleic Acids Res.">
        <title>Sequencing of the smallest Apicomplexan genome from the human pathogen Babesia microti.</title>
        <authorList>
            <person name="Cornillot E."/>
            <person name="Hadj-Kaddour K."/>
            <person name="Dassouli A."/>
            <person name="Noel B."/>
            <person name="Ranwez V."/>
            <person name="Vacherie B."/>
            <person name="Augagneur Y."/>
            <person name="Bres V."/>
            <person name="Duclos A."/>
            <person name="Randazzo S."/>
            <person name="Carcy B."/>
            <person name="Debierre-Grockiego F."/>
            <person name="Delbecq S."/>
            <person name="Moubri-Menage K."/>
            <person name="Shams-Eldin H."/>
            <person name="Usmani-Brown S."/>
            <person name="Bringaud F."/>
            <person name="Wincker P."/>
            <person name="Vivares C.P."/>
            <person name="Schwarz R.T."/>
            <person name="Schetters T.P."/>
            <person name="Krause P.J."/>
            <person name="Gorenflot A."/>
            <person name="Berry V."/>
            <person name="Barbe V."/>
            <person name="Ben Mamoun C."/>
        </authorList>
    </citation>
    <scope>NUCLEOTIDE SEQUENCE [LARGE SCALE GENOMIC DNA]</scope>
    <source>
        <strain evidence="11 12">RI</strain>
    </source>
</reference>
<comment type="similarity">
    <text evidence="2 10">Belongs to the IPP transferase family.</text>
</comment>
<evidence type="ECO:0000256" key="8">
    <source>
        <dbReference type="ARBA" id="ARBA00022842"/>
    </source>
</evidence>
<dbReference type="HAMAP" id="MF_00185">
    <property type="entry name" value="IPP_trans"/>
    <property type="match status" value="1"/>
</dbReference>
<keyword evidence="8" id="KW-0460">Magnesium</keyword>
<dbReference type="NCBIfam" id="TIGR00174">
    <property type="entry name" value="miaA"/>
    <property type="match status" value="1"/>
</dbReference>
<dbReference type="VEuPathDB" id="PiroplasmaDB:BMR1_02g01495"/>
<keyword evidence="6 10" id="KW-0547">Nucleotide-binding</keyword>
<reference evidence="11 12" key="2">
    <citation type="journal article" date="2013" name="PLoS ONE">
        <title>Whole genome mapping and re-organization of the nuclear and mitochondrial genomes of Babesia microti isolates.</title>
        <authorList>
            <person name="Cornillot E."/>
            <person name="Dassouli A."/>
            <person name="Garg A."/>
            <person name="Pachikara N."/>
            <person name="Randazzo S."/>
            <person name="Depoix D."/>
            <person name="Carcy B."/>
            <person name="Delbecq S."/>
            <person name="Frutos R."/>
            <person name="Silva J.C."/>
            <person name="Sutton R."/>
            <person name="Krause P.J."/>
            <person name="Mamoun C.B."/>
        </authorList>
    </citation>
    <scope>NUCLEOTIDE SEQUENCE [LARGE SCALE GENOMIC DNA]</scope>
    <source>
        <strain evidence="11 12">RI</strain>
    </source>
</reference>
<dbReference type="InterPro" id="IPR039657">
    <property type="entry name" value="Dimethylallyltransferase"/>
</dbReference>
<dbReference type="AlphaFoldDB" id="A0A1R4AA75"/>
<dbReference type="RefSeq" id="XP_021338117.1">
    <property type="nucleotide sequence ID" value="XM_021483164.1"/>
</dbReference>
<comment type="catalytic activity">
    <reaction evidence="9">
        <text>adenosine(37) in tRNA + dimethylallyl diphosphate = N(6)-dimethylallyladenosine(37) in tRNA + diphosphate</text>
        <dbReference type="Rhea" id="RHEA:26482"/>
        <dbReference type="Rhea" id="RHEA-COMP:10162"/>
        <dbReference type="Rhea" id="RHEA-COMP:10375"/>
        <dbReference type="ChEBI" id="CHEBI:33019"/>
        <dbReference type="ChEBI" id="CHEBI:57623"/>
        <dbReference type="ChEBI" id="CHEBI:74411"/>
        <dbReference type="ChEBI" id="CHEBI:74415"/>
        <dbReference type="EC" id="2.5.1.75"/>
    </reaction>
</comment>
<dbReference type="EMBL" id="FO082872">
    <property type="protein sequence ID" value="SJK85908.1"/>
    <property type="molecule type" value="Genomic_DNA"/>
</dbReference>
<dbReference type="SUPFAM" id="SSF52540">
    <property type="entry name" value="P-loop containing nucleoside triphosphate hydrolases"/>
    <property type="match status" value="1"/>
</dbReference>
<dbReference type="Gene3D" id="1.10.20.140">
    <property type="match status" value="1"/>
</dbReference>
<keyword evidence="4 10" id="KW-0808">Transferase</keyword>
<evidence type="ECO:0000256" key="6">
    <source>
        <dbReference type="ARBA" id="ARBA00022741"/>
    </source>
</evidence>
<dbReference type="Pfam" id="PF01715">
    <property type="entry name" value="IPPT"/>
    <property type="match status" value="1"/>
</dbReference>
<accession>A0A1R4AA75</accession>
<evidence type="ECO:0000256" key="1">
    <source>
        <dbReference type="ARBA" id="ARBA00001946"/>
    </source>
</evidence>
<comment type="cofactor">
    <cofactor evidence="1">
        <name>Mg(2+)</name>
        <dbReference type="ChEBI" id="CHEBI:18420"/>
    </cofactor>
</comment>
<dbReference type="GO" id="GO:0052381">
    <property type="term" value="F:tRNA dimethylallyltransferase activity"/>
    <property type="evidence" value="ECO:0007669"/>
    <property type="project" value="UniProtKB-EC"/>
</dbReference>
<evidence type="ECO:0000256" key="4">
    <source>
        <dbReference type="ARBA" id="ARBA00022679"/>
    </source>
</evidence>
<dbReference type="InterPro" id="IPR027417">
    <property type="entry name" value="P-loop_NTPase"/>
</dbReference>
<evidence type="ECO:0000313" key="12">
    <source>
        <dbReference type="Proteomes" id="UP000002899"/>
    </source>
</evidence>
<keyword evidence="5" id="KW-0819">tRNA processing</keyword>
<dbReference type="GeneID" id="24424086"/>
<dbReference type="GO" id="GO:0006400">
    <property type="term" value="P:tRNA modification"/>
    <property type="evidence" value="ECO:0007669"/>
    <property type="project" value="TreeGrafter"/>
</dbReference>
<evidence type="ECO:0000256" key="10">
    <source>
        <dbReference type="RuleBase" id="RU003785"/>
    </source>
</evidence>
<evidence type="ECO:0000256" key="9">
    <source>
        <dbReference type="ARBA" id="ARBA00049563"/>
    </source>
</evidence>
<name>A0A1R4AA75_BABMR</name>
<dbReference type="OrthoDB" id="775260at2759"/>
<dbReference type="Proteomes" id="UP000002899">
    <property type="component" value="Chromosome II"/>
</dbReference>
<organism evidence="11 12">
    <name type="scientific">Babesia microti (strain RI)</name>
    <dbReference type="NCBI Taxonomy" id="1133968"/>
    <lineage>
        <taxon>Eukaryota</taxon>
        <taxon>Sar</taxon>
        <taxon>Alveolata</taxon>
        <taxon>Apicomplexa</taxon>
        <taxon>Aconoidasida</taxon>
        <taxon>Piroplasmida</taxon>
        <taxon>Babesiidae</taxon>
        <taxon>Babesia</taxon>
    </lineage>
</organism>
<sequence>MRFHDITTFKLTIRHSTNKYNFLSSNSNNIPTNILEFCGICYKNNDVEMNNSLIFIIGPTATGKTKFSIDLSLKLKESGINAEILNCDSMQVYKGYPIGTDLPNKEELNTITHHLFNIIDVNEVYNASKYATDAIKLIDKLHKSNILPVVVGGTNMYVESLLWPSFINKTEPINFDDEYDDYPTDQLYHKLNEVDPERAIQLHKNDRKRIIRSLLLWYNMGVKHSEVLIDEKNKDNLMYNTLIFYIDCDPTIHSERILNRVNYMINNGIIDEAIVLYNIYEKRSFSDKQSGIFQSIAYKEIFPFIRENADMKSQIVIDQIRDILVNKTKKYSKRQRTWIKNRFQAKGLNIVKFDTTDLQQFTRYIYLASGMVVDFINKKN</sequence>
<dbReference type="PANTHER" id="PTHR11088">
    <property type="entry name" value="TRNA DIMETHYLALLYLTRANSFERASE"/>
    <property type="match status" value="1"/>
</dbReference>
<dbReference type="PANTHER" id="PTHR11088:SF60">
    <property type="entry name" value="TRNA DIMETHYLALLYLTRANSFERASE"/>
    <property type="match status" value="1"/>
</dbReference>
<dbReference type="Gene3D" id="3.40.50.300">
    <property type="entry name" value="P-loop containing nucleotide triphosphate hydrolases"/>
    <property type="match status" value="1"/>
</dbReference>
<evidence type="ECO:0000256" key="7">
    <source>
        <dbReference type="ARBA" id="ARBA00022840"/>
    </source>
</evidence>
<evidence type="ECO:0000313" key="11">
    <source>
        <dbReference type="EMBL" id="SJK85908.1"/>
    </source>
</evidence>
<dbReference type="KEGG" id="bmic:BMR1_02g01495"/>
<evidence type="ECO:0000256" key="2">
    <source>
        <dbReference type="ARBA" id="ARBA00005842"/>
    </source>
</evidence>
<evidence type="ECO:0000256" key="3">
    <source>
        <dbReference type="ARBA" id="ARBA00012665"/>
    </source>
</evidence>